<dbReference type="CDD" id="cd00609">
    <property type="entry name" value="AAT_like"/>
    <property type="match status" value="1"/>
</dbReference>
<dbReference type="SMART" id="SM00345">
    <property type="entry name" value="HTH_GNTR"/>
    <property type="match status" value="1"/>
</dbReference>
<dbReference type="GO" id="GO:0003677">
    <property type="term" value="F:DNA binding"/>
    <property type="evidence" value="ECO:0007669"/>
    <property type="project" value="UniProtKB-KW"/>
</dbReference>
<dbReference type="InterPro" id="IPR004839">
    <property type="entry name" value="Aminotransferase_I/II_large"/>
</dbReference>
<dbReference type="SUPFAM" id="SSF46785">
    <property type="entry name" value="Winged helix' DNA-binding domain"/>
    <property type="match status" value="1"/>
</dbReference>
<protein>
    <submittedName>
        <fullName evidence="7">DNA-binding transcriptional MocR family regulator</fullName>
    </submittedName>
</protein>
<feature type="domain" description="HTH gntR-type" evidence="6">
    <location>
        <begin position="15"/>
        <end position="83"/>
    </location>
</feature>
<dbReference type="OrthoDB" id="4336542at2"/>
<dbReference type="PANTHER" id="PTHR46577">
    <property type="entry name" value="HTH-TYPE TRANSCRIPTIONAL REGULATORY PROTEIN GABR"/>
    <property type="match status" value="1"/>
</dbReference>
<dbReference type="Pfam" id="PF00155">
    <property type="entry name" value="Aminotran_1_2"/>
    <property type="match status" value="1"/>
</dbReference>
<dbReference type="Pfam" id="PF00392">
    <property type="entry name" value="GntR"/>
    <property type="match status" value="1"/>
</dbReference>
<name>A0A543DNI2_9PSEU</name>
<comment type="caution">
    <text evidence="7">The sequence shown here is derived from an EMBL/GenBank/DDBJ whole genome shotgun (WGS) entry which is preliminary data.</text>
</comment>
<dbReference type="GO" id="GO:0003700">
    <property type="term" value="F:DNA-binding transcription factor activity"/>
    <property type="evidence" value="ECO:0007669"/>
    <property type="project" value="InterPro"/>
</dbReference>
<evidence type="ECO:0000313" key="7">
    <source>
        <dbReference type="EMBL" id="TQM10880.1"/>
    </source>
</evidence>
<dbReference type="AlphaFoldDB" id="A0A543DNI2"/>
<dbReference type="Proteomes" id="UP000315677">
    <property type="component" value="Unassembled WGS sequence"/>
</dbReference>
<dbReference type="GO" id="GO:0030170">
    <property type="term" value="F:pyridoxal phosphate binding"/>
    <property type="evidence" value="ECO:0007669"/>
    <property type="project" value="InterPro"/>
</dbReference>
<keyword evidence="5" id="KW-0804">Transcription</keyword>
<dbReference type="RefSeq" id="WP_142054581.1">
    <property type="nucleotide sequence ID" value="NZ_VFPA01000002.1"/>
</dbReference>
<evidence type="ECO:0000256" key="3">
    <source>
        <dbReference type="ARBA" id="ARBA00023015"/>
    </source>
</evidence>
<reference evidence="7 8" key="1">
    <citation type="submission" date="2019-06" db="EMBL/GenBank/DDBJ databases">
        <title>Sequencing the genomes of 1000 actinobacteria strains.</title>
        <authorList>
            <person name="Klenk H.-P."/>
        </authorList>
    </citation>
    <scope>NUCLEOTIDE SEQUENCE [LARGE SCALE GENOMIC DNA]</scope>
    <source>
        <strain evidence="7 8">DSM 45301</strain>
    </source>
</reference>
<evidence type="ECO:0000256" key="5">
    <source>
        <dbReference type="ARBA" id="ARBA00023163"/>
    </source>
</evidence>
<keyword evidence="3" id="KW-0805">Transcription regulation</keyword>
<dbReference type="InterPro" id="IPR015424">
    <property type="entry name" value="PyrdxlP-dep_Trfase"/>
</dbReference>
<dbReference type="InterPro" id="IPR036388">
    <property type="entry name" value="WH-like_DNA-bd_sf"/>
</dbReference>
<dbReference type="InterPro" id="IPR051446">
    <property type="entry name" value="HTH_trans_reg/aminotransferase"/>
</dbReference>
<accession>A0A543DNI2</accession>
<dbReference type="PROSITE" id="PS50949">
    <property type="entry name" value="HTH_GNTR"/>
    <property type="match status" value="1"/>
</dbReference>
<dbReference type="InterPro" id="IPR000524">
    <property type="entry name" value="Tscrpt_reg_HTH_GntR"/>
</dbReference>
<dbReference type="InterPro" id="IPR036390">
    <property type="entry name" value="WH_DNA-bd_sf"/>
</dbReference>
<keyword evidence="8" id="KW-1185">Reference proteome</keyword>
<dbReference type="Gene3D" id="3.40.640.10">
    <property type="entry name" value="Type I PLP-dependent aspartate aminotransferase-like (Major domain)"/>
    <property type="match status" value="1"/>
</dbReference>
<sequence>MRSELLSEIEQRLEHPTARDLAHAVGRAISDGVVAPGAKLPPIREVATQLALSPTTVSAGWALLTRAGTIRTDGRRGTTVVGRAEPRAGRYRQALDRQPPQDQAPFRIDLCTGVPDAALLPSLTGALAALTTAGTPGSYLDEPVLPELREVLRADWPYDPAELTIVDGAMDGLDLVARSVLRFGDRVAIEDPCFPPLVDLLEAVGAQVVALPVDGDGPEPDALADALHSPLAAVVLQPRAQNPTGVSLAAGRADALAGLLEGTSTLVVEDDSAGATSISPPTSLGSRLPDRTVHVRSFSKSHGPDLRLAAMSGPDDVLAAVAARRQNGQGWSSRLLQRILLSLLTDHAAGAAVAAARHEYARRRRLVVDALAAAGVAVGGTDGINIWVPVHDESAAIVRLASQGIGVTPGTPFTVAPSAQDHIRVTVGLLADGHAEVAEQIAAAARTSGWRSRGR</sequence>
<evidence type="ECO:0000313" key="8">
    <source>
        <dbReference type="Proteomes" id="UP000315677"/>
    </source>
</evidence>
<dbReference type="Gene3D" id="1.10.10.10">
    <property type="entry name" value="Winged helix-like DNA-binding domain superfamily/Winged helix DNA-binding domain"/>
    <property type="match status" value="1"/>
</dbReference>
<keyword evidence="4 7" id="KW-0238">DNA-binding</keyword>
<gene>
    <name evidence="7" type="ORF">FB558_3403</name>
</gene>
<organism evidence="7 8">
    <name type="scientific">Pseudonocardia kunmingensis</name>
    <dbReference type="NCBI Taxonomy" id="630975"/>
    <lineage>
        <taxon>Bacteria</taxon>
        <taxon>Bacillati</taxon>
        <taxon>Actinomycetota</taxon>
        <taxon>Actinomycetes</taxon>
        <taxon>Pseudonocardiales</taxon>
        <taxon>Pseudonocardiaceae</taxon>
        <taxon>Pseudonocardia</taxon>
    </lineage>
</organism>
<dbReference type="EMBL" id="VFPA01000002">
    <property type="protein sequence ID" value="TQM10880.1"/>
    <property type="molecule type" value="Genomic_DNA"/>
</dbReference>
<dbReference type="InterPro" id="IPR015421">
    <property type="entry name" value="PyrdxlP-dep_Trfase_major"/>
</dbReference>
<evidence type="ECO:0000256" key="2">
    <source>
        <dbReference type="ARBA" id="ARBA00022898"/>
    </source>
</evidence>
<dbReference type="SUPFAM" id="SSF53383">
    <property type="entry name" value="PLP-dependent transferases"/>
    <property type="match status" value="1"/>
</dbReference>
<dbReference type="PANTHER" id="PTHR46577:SF1">
    <property type="entry name" value="HTH-TYPE TRANSCRIPTIONAL REGULATORY PROTEIN GABR"/>
    <property type="match status" value="1"/>
</dbReference>
<keyword evidence="2" id="KW-0663">Pyridoxal phosphate</keyword>
<proteinExistence type="inferred from homology"/>
<evidence type="ECO:0000256" key="4">
    <source>
        <dbReference type="ARBA" id="ARBA00023125"/>
    </source>
</evidence>
<evidence type="ECO:0000256" key="1">
    <source>
        <dbReference type="ARBA" id="ARBA00005384"/>
    </source>
</evidence>
<evidence type="ECO:0000259" key="6">
    <source>
        <dbReference type="PROSITE" id="PS50949"/>
    </source>
</evidence>
<comment type="similarity">
    <text evidence="1">In the C-terminal section; belongs to the class-I pyridoxal-phosphate-dependent aminotransferase family.</text>
</comment>